<evidence type="ECO:0000259" key="2">
    <source>
        <dbReference type="Pfam" id="PF22622"/>
    </source>
</evidence>
<keyword evidence="4" id="KW-1185">Reference proteome</keyword>
<dbReference type="PANTHER" id="PTHR13078:SF56">
    <property type="entry name" value="PEROXISOMAL MULTIFUNCTIONAL ENZYME TYPE 2"/>
    <property type="match status" value="1"/>
</dbReference>
<dbReference type="Pfam" id="PF22622">
    <property type="entry name" value="MFE-2_hydrat-2_N"/>
    <property type="match status" value="1"/>
</dbReference>
<dbReference type="InterPro" id="IPR029069">
    <property type="entry name" value="HotDog_dom_sf"/>
</dbReference>
<evidence type="ECO:0000313" key="4">
    <source>
        <dbReference type="Proteomes" id="UP000199377"/>
    </source>
</evidence>
<dbReference type="EMBL" id="FOQH01000003">
    <property type="protein sequence ID" value="SFH93564.1"/>
    <property type="molecule type" value="Genomic_DNA"/>
</dbReference>
<dbReference type="RefSeq" id="WP_092858967.1">
    <property type="nucleotide sequence ID" value="NZ_FOQH01000003.1"/>
</dbReference>
<proteinExistence type="predicted"/>
<dbReference type="AlphaFoldDB" id="A0A1I3E3L1"/>
<gene>
    <name evidence="3" type="ORF">SAMN05216258_103167</name>
</gene>
<organism evidence="3 4">
    <name type="scientific">Albimonas pacifica</name>
    <dbReference type="NCBI Taxonomy" id="1114924"/>
    <lineage>
        <taxon>Bacteria</taxon>
        <taxon>Pseudomonadati</taxon>
        <taxon>Pseudomonadota</taxon>
        <taxon>Alphaproteobacteria</taxon>
        <taxon>Rhodobacterales</taxon>
        <taxon>Paracoccaceae</taxon>
        <taxon>Albimonas</taxon>
    </lineage>
</organism>
<dbReference type="Proteomes" id="UP000199377">
    <property type="component" value="Unassembled WGS sequence"/>
</dbReference>
<dbReference type="GO" id="GO:0003857">
    <property type="term" value="F:(3S)-3-hydroxyacyl-CoA dehydrogenase (NAD+) activity"/>
    <property type="evidence" value="ECO:0007669"/>
    <property type="project" value="TreeGrafter"/>
</dbReference>
<dbReference type="InterPro" id="IPR054357">
    <property type="entry name" value="MFE-2_N"/>
</dbReference>
<dbReference type="PANTHER" id="PTHR13078">
    <property type="entry name" value="PEROXISOMAL MULTIFUNCTIONAL ENZYME TYPE 2-RELATED"/>
    <property type="match status" value="1"/>
</dbReference>
<name>A0A1I3E3L1_9RHOB</name>
<dbReference type="Pfam" id="PF01575">
    <property type="entry name" value="MaoC_dehydratas"/>
    <property type="match status" value="1"/>
</dbReference>
<protein>
    <submittedName>
        <fullName evidence="3">N-terminal half of MaoC dehydratase</fullName>
    </submittedName>
</protein>
<reference evidence="3 4" key="1">
    <citation type="submission" date="2016-10" db="EMBL/GenBank/DDBJ databases">
        <authorList>
            <person name="de Groot N.N."/>
        </authorList>
    </citation>
    <scope>NUCLEOTIDE SEQUENCE [LARGE SCALE GENOMIC DNA]</scope>
    <source>
        <strain evidence="3 4">CGMCC 1.11030</strain>
    </source>
</reference>
<feature type="domain" description="Peroxisomal multifunctional enzyme type 2-like N-terminal" evidence="2">
    <location>
        <begin position="19"/>
        <end position="145"/>
    </location>
</feature>
<dbReference type="OrthoDB" id="5522043at2"/>
<dbReference type="STRING" id="1114924.SAMN05216258_103167"/>
<dbReference type="GO" id="GO:0004300">
    <property type="term" value="F:enoyl-CoA hydratase activity"/>
    <property type="evidence" value="ECO:0007669"/>
    <property type="project" value="TreeGrafter"/>
</dbReference>
<dbReference type="SUPFAM" id="SSF54637">
    <property type="entry name" value="Thioesterase/thiol ester dehydrase-isomerase"/>
    <property type="match status" value="2"/>
</dbReference>
<dbReference type="CDD" id="cd03448">
    <property type="entry name" value="HDE_HSD"/>
    <property type="match status" value="1"/>
</dbReference>
<dbReference type="GO" id="GO:0044594">
    <property type="term" value="F:17-beta-hydroxysteroid dehydrogenase (NAD+) activity"/>
    <property type="evidence" value="ECO:0007669"/>
    <property type="project" value="TreeGrafter"/>
</dbReference>
<dbReference type="InterPro" id="IPR002539">
    <property type="entry name" value="MaoC-like_dom"/>
</dbReference>
<accession>A0A1I3E3L1</accession>
<dbReference type="GO" id="GO:0006635">
    <property type="term" value="P:fatty acid beta-oxidation"/>
    <property type="evidence" value="ECO:0007669"/>
    <property type="project" value="TreeGrafter"/>
</dbReference>
<dbReference type="Gene3D" id="3.10.129.10">
    <property type="entry name" value="Hotdog Thioesterase"/>
    <property type="match status" value="1"/>
</dbReference>
<sequence>MAIDYDKLMKLDIPAVEQTYTERDTMLYALGLGLGSDPMDLDELGFVYEEGLAALPMMANVLGAKGSWVRDMDTGVNYLKVVHGEQALTLHAPLPAAATVVGKTRVAEIVDKGEGRGALLVGEREITDKATGTLLATVRQTIFARDDGGFGGPGEASRKPAKMPERAPDLTIARTTRPEQALIYRLSGDYNPLHADPRVAEKAGFPRPILHGLCTFGIGGFAVLKGACGLDAAKLKRLDARFTSPVFPGETLETDLWLDGSEVFFRVRIPAREKVALDNGYAVVG</sequence>
<evidence type="ECO:0000313" key="3">
    <source>
        <dbReference type="EMBL" id="SFH93564.1"/>
    </source>
</evidence>
<feature type="domain" description="MaoC-like" evidence="1">
    <location>
        <begin position="162"/>
        <end position="267"/>
    </location>
</feature>
<evidence type="ECO:0000259" key="1">
    <source>
        <dbReference type="Pfam" id="PF01575"/>
    </source>
</evidence>